<keyword evidence="1" id="KW-0269">Exonuclease</keyword>
<keyword evidence="2" id="KW-1185">Reference proteome</keyword>
<comment type="caution">
    <text evidence="1">The sequence shown here is derived from an EMBL/GenBank/DDBJ whole genome shotgun (WGS) entry which is preliminary data.</text>
</comment>
<keyword evidence="1" id="KW-0378">Hydrolase</keyword>
<evidence type="ECO:0000313" key="2">
    <source>
        <dbReference type="Proteomes" id="UP001596296"/>
    </source>
</evidence>
<keyword evidence="1" id="KW-0540">Nuclease</keyword>
<name>A0ABD5V0G3_9EURY</name>
<dbReference type="EMBL" id="JBHSXL010000009">
    <property type="protein sequence ID" value="MFC6893533.1"/>
    <property type="molecule type" value="Genomic_DNA"/>
</dbReference>
<proteinExistence type="predicted"/>
<sequence>MPGTTAAETTTGTLADAVGDAPFVRLVASDDGDALAAAALLARVARAIDVPYQVRVNADPIRALRSVATEGSEAESADVSIAIGSGARTADVDVGSDSGIRAISGTDSAASASAFAVARKLGLDPDPVLALAGVVASDGPSDSDEVGDVLEAGERRDLVERRPGVALPSLESVEGMATGLAASTLILAPTSGDPEAAREVISEAGIDETTASGSMPVDDHRRLASLLAVDVCGAPSASDRSATALDRVLRPYAIAGSAPFATVGGYADVLRALAREAPGTGIALAISESDPDEGLRSAALETWRSHGMAVHRALDGGTANRYDGVYEVRLEAPDGVLATAAEVVRDFRSPEPIAIAADVDGGRIAVAATRSDGVGNTLRSVADEFDAAGWGGPARGGVRATDATDVAPAELLEATREALRG</sequence>
<dbReference type="AlphaFoldDB" id="A0ABD5V0G3"/>
<reference evidence="1 2" key="1">
    <citation type="journal article" date="2019" name="Int. J. Syst. Evol. Microbiol.">
        <title>The Global Catalogue of Microorganisms (GCM) 10K type strain sequencing project: providing services to taxonomists for standard genome sequencing and annotation.</title>
        <authorList>
            <consortium name="The Broad Institute Genomics Platform"/>
            <consortium name="The Broad Institute Genome Sequencing Center for Infectious Disease"/>
            <person name="Wu L."/>
            <person name="Ma J."/>
        </authorList>
    </citation>
    <scope>NUCLEOTIDE SEQUENCE [LARGE SCALE GENOMIC DNA]</scope>
    <source>
        <strain evidence="1 2">SKJ47</strain>
    </source>
</reference>
<organism evidence="1 2">
    <name type="scientific">Halopenitus salinus</name>
    <dbReference type="NCBI Taxonomy" id="1198295"/>
    <lineage>
        <taxon>Archaea</taxon>
        <taxon>Methanobacteriati</taxon>
        <taxon>Methanobacteriota</taxon>
        <taxon>Stenosarchaea group</taxon>
        <taxon>Halobacteria</taxon>
        <taxon>Halobacteriales</taxon>
        <taxon>Haloferacaceae</taxon>
        <taxon>Halopenitus</taxon>
    </lineage>
</organism>
<accession>A0ABD5V0G3</accession>
<gene>
    <name evidence="1" type="ORF">ACFQE9_13090</name>
</gene>
<protein>
    <submittedName>
        <fullName evidence="1">Exonuclease RecJ</fullName>
    </submittedName>
</protein>
<dbReference type="GO" id="GO:0004527">
    <property type="term" value="F:exonuclease activity"/>
    <property type="evidence" value="ECO:0007669"/>
    <property type="project" value="UniProtKB-KW"/>
</dbReference>
<dbReference type="RefSeq" id="WP_379745613.1">
    <property type="nucleotide sequence ID" value="NZ_JBHSVN010000001.1"/>
</dbReference>
<evidence type="ECO:0000313" key="1">
    <source>
        <dbReference type="EMBL" id="MFC6893533.1"/>
    </source>
</evidence>
<dbReference type="Proteomes" id="UP001596296">
    <property type="component" value="Unassembled WGS sequence"/>
</dbReference>